<feature type="transmembrane region" description="Helical" evidence="10">
    <location>
        <begin position="194"/>
        <end position="214"/>
    </location>
</feature>
<keyword evidence="5 10" id="KW-0812">Transmembrane</keyword>
<evidence type="ECO:0000256" key="3">
    <source>
        <dbReference type="ARBA" id="ARBA00012438"/>
    </source>
</evidence>
<organism evidence="13 14">
    <name type="scientific">Pseudoalteromonas ruthenica</name>
    <dbReference type="NCBI Taxonomy" id="151081"/>
    <lineage>
        <taxon>Bacteria</taxon>
        <taxon>Pseudomonadati</taxon>
        <taxon>Pseudomonadota</taxon>
        <taxon>Gammaproteobacteria</taxon>
        <taxon>Alteromonadales</taxon>
        <taxon>Pseudoalteromonadaceae</taxon>
        <taxon>Pseudoalteromonas</taxon>
    </lineage>
</organism>
<keyword evidence="8 10" id="KW-0472">Membrane</keyword>
<dbReference type="Gene3D" id="3.30.565.10">
    <property type="entry name" value="Histidine kinase-like ATPase, C-terminal domain"/>
    <property type="match status" value="1"/>
</dbReference>
<name>A0A5S3YZF6_9GAMM</name>
<dbReference type="InterPro" id="IPR011006">
    <property type="entry name" value="CheY-like_superfamily"/>
</dbReference>
<dbReference type="Proteomes" id="UP000305874">
    <property type="component" value="Unassembled WGS sequence"/>
</dbReference>
<dbReference type="PROSITE" id="PS50109">
    <property type="entry name" value="HIS_KIN"/>
    <property type="match status" value="1"/>
</dbReference>
<comment type="catalytic activity">
    <reaction evidence="1">
        <text>ATP + protein L-histidine = ADP + protein N-phospho-L-histidine.</text>
        <dbReference type="EC" id="2.7.13.3"/>
    </reaction>
</comment>
<feature type="domain" description="Response regulatory" evidence="12">
    <location>
        <begin position="473"/>
        <end position="588"/>
    </location>
</feature>
<dbReference type="PANTHER" id="PTHR43047">
    <property type="entry name" value="TWO-COMPONENT HISTIDINE PROTEIN KINASE"/>
    <property type="match status" value="1"/>
</dbReference>
<dbReference type="STRING" id="151081.TW72_13960"/>
<dbReference type="InterPro" id="IPR003661">
    <property type="entry name" value="HisK_dim/P_dom"/>
</dbReference>
<evidence type="ECO:0000256" key="1">
    <source>
        <dbReference type="ARBA" id="ARBA00000085"/>
    </source>
</evidence>
<dbReference type="InterPro" id="IPR029095">
    <property type="entry name" value="NarX-like_N"/>
</dbReference>
<dbReference type="AlphaFoldDB" id="A0A5S3YZF6"/>
<dbReference type="InterPro" id="IPR001789">
    <property type="entry name" value="Sig_transdc_resp-reg_receiver"/>
</dbReference>
<dbReference type="Pfam" id="PF00072">
    <property type="entry name" value="Response_reg"/>
    <property type="match status" value="1"/>
</dbReference>
<feature type="modified residue" description="4-aspartylphosphate" evidence="9">
    <location>
        <position position="522"/>
    </location>
</feature>
<evidence type="ECO:0000256" key="9">
    <source>
        <dbReference type="PROSITE-ProRule" id="PRU00169"/>
    </source>
</evidence>
<dbReference type="Pfam" id="PF00512">
    <property type="entry name" value="HisKA"/>
    <property type="match status" value="1"/>
</dbReference>
<reference evidence="14" key="2">
    <citation type="submission" date="2019-06" db="EMBL/GenBank/DDBJ databases">
        <title>Co-occurence of chitin degradation, pigmentation and bioactivity in marine Pseudoalteromonas.</title>
        <authorList>
            <person name="Sonnenschein E.C."/>
            <person name="Bech P.K."/>
        </authorList>
    </citation>
    <scope>NUCLEOTIDE SEQUENCE [LARGE SCALE GENOMIC DNA]</scope>
    <source>
        <strain evidence="14">S2897</strain>
    </source>
</reference>
<dbReference type="InterPro" id="IPR036890">
    <property type="entry name" value="HATPase_C_sf"/>
</dbReference>
<evidence type="ECO:0000256" key="5">
    <source>
        <dbReference type="ARBA" id="ARBA00022692"/>
    </source>
</evidence>
<dbReference type="PROSITE" id="PS50110">
    <property type="entry name" value="RESPONSE_REGULATORY"/>
    <property type="match status" value="1"/>
</dbReference>
<dbReference type="CDD" id="cd17546">
    <property type="entry name" value="REC_hyHK_CKI1_RcsC-like"/>
    <property type="match status" value="1"/>
</dbReference>
<evidence type="ECO:0000256" key="4">
    <source>
        <dbReference type="ARBA" id="ARBA00022679"/>
    </source>
</evidence>
<gene>
    <name evidence="13" type="ORF">CWC05_18470</name>
</gene>
<evidence type="ECO:0000259" key="11">
    <source>
        <dbReference type="PROSITE" id="PS50109"/>
    </source>
</evidence>
<proteinExistence type="predicted"/>
<reference evidence="13 14" key="1">
    <citation type="submission" date="2017-12" db="EMBL/GenBank/DDBJ databases">
        <authorList>
            <person name="Paulsen S."/>
            <person name="Gram L.K."/>
        </authorList>
    </citation>
    <scope>NUCLEOTIDE SEQUENCE [LARGE SCALE GENOMIC DNA]</scope>
    <source>
        <strain evidence="13 14">S2897</strain>
    </source>
</reference>
<feature type="transmembrane region" description="Helical" evidence="10">
    <location>
        <begin position="42"/>
        <end position="61"/>
    </location>
</feature>
<dbReference type="Pfam" id="PF13675">
    <property type="entry name" value="PilJ"/>
    <property type="match status" value="1"/>
</dbReference>
<dbReference type="EMBL" id="PNCG01000029">
    <property type="protein sequence ID" value="TMP85419.1"/>
    <property type="molecule type" value="Genomic_DNA"/>
</dbReference>
<keyword evidence="4" id="KW-0808">Transferase</keyword>
<dbReference type="SMART" id="SM00388">
    <property type="entry name" value="HisKA"/>
    <property type="match status" value="1"/>
</dbReference>
<dbReference type="GO" id="GO:0000155">
    <property type="term" value="F:phosphorelay sensor kinase activity"/>
    <property type="evidence" value="ECO:0007669"/>
    <property type="project" value="InterPro"/>
</dbReference>
<dbReference type="PANTHER" id="PTHR43047:SF72">
    <property type="entry name" value="OSMOSENSING HISTIDINE PROTEIN KINASE SLN1"/>
    <property type="match status" value="1"/>
</dbReference>
<dbReference type="GO" id="GO:0009927">
    <property type="term" value="F:histidine phosphotransfer kinase activity"/>
    <property type="evidence" value="ECO:0007669"/>
    <property type="project" value="TreeGrafter"/>
</dbReference>
<accession>A0A5S3YZF6</accession>
<comment type="subcellular location">
    <subcellularLocation>
        <location evidence="2">Membrane</location>
        <topology evidence="2">Multi-pass membrane protein</topology>
    </subcellularLocation>
</comment>
<evidence type="ECO:0000256" key="7">
    <source>
        <dbReference type="ARBA" id="ARBA00022989"/>
    </source>
</evidence>
<dbReference type="Gene3D" id="3.40.50.2300">
    <property type="match status" value="1"/>
</dbReference>
<evidence type="ECO:0000256" key="6">
    <source>
        <dbReference type="ARBA" id="ARBA00022777"/>
    </source>
</evidence>
<feature type="domain" description="Histidine kinase" evidence="11">
    <location>
        <begin position="249"/>
        <end position="459"/>
    </location>
</feature>
<evidence type="ECO:0000313" key="14">
    <source>
        <dbReference type="Proteomes" id="UP000305874"/>
    </source>
</evidence>
<evidence type="ECO:0000256" key="8">
    <source>
        <dbReference type="ARBA" id="ARBA00023136"/>
    </source>
</evidence>
<evidence type="ECO:0000256" key="2">
    <source>
        <dbReference type="ARBA" id="ARBA00004141"/>
    </source>
</evidence>
<dbReference type="Gene3D" id="1.10.287.130">
    <property type="match status" value="1"/>
</dbReference>
<dbReference type="SMART" id="SM00387">
    <property type="entry name" value="HATPase_c"/>
    <property type="match status" value="1"/>
</dbReference>
<dbReference type="InterPro" id="IPR005467">
    <property type="entry name" value="His_kinase_dom"/>
</dbReference>
<dbReference type="InterPro" id="IPR003594">
    <property type="entry name" value="HATPase_dom"/>
</dbReference>
<dbReference type="Pfam" id="PF02518">
    <property type="entry name" value="HATPase_c"/>
    <property type="match status" value="1"/>
</dbReference>
<dbReference type="SUPFAM" id="SSF55874">
    <property type="entry name" value="ATPase domain of HSP90 chaperone/DNA topoisomerase II/histidine kinase"/>
    <property type="match status" value="1"/>
</dbReference>
<evidence type="ECO:0000259" key="12">
    <source>
        <dbReference type="PROSITE" id="PS50110"/>
    </source>
</evidence>
<sequence>MLNAVNAKARTNFTKADFVSVLRGYCKGPLMQRLTKHLQKRYFWAASVLVVVILSSTVYVMKSIDMQRNDAKVINIAGMQRMLSQKIALHKLAVNDRAVSFEQQQLARATMRFYNNHEFLLGSQLVQQSPQVLALYHQQGLDGRVRQYVQLASRSDAPLSAFQGQKLLSLLQDLDAVVTVLESKSKQKIEHLQLVIPLLTLAAIATILCEWWLIFNPLTRRVSAILYRLRYQRRQAAHAHRVKSDFLANMSHELMTPITGIIGLLDSHTAAGREEQQTALGCARHLQALVQEMLELQKLKSGAFTTLVTEQSLKQTVSAILAPWQLKSETLQRLSVEGKDSLPVQAQSDHLHLIQAVNQLLSNAFIHTRAAVHVQFEYHEPSGLLSVVVKDNGDGIATADIEAAQQHAVYYNTEQVQHFQGAKLGLSLVYALAQEVGGSLTIRSTTTGTEAKLTWPVLTIDKARLEPSSQHGDILIVEDNPINQLVLAKQAQQMGFNTTIVDDGEQALNKLLEHHYQCVLMDLNMPNKDGISTIIEIRERLALSVPIFLVTASQDEHRIAQSITVGANAVLNKPVNTQQLSALLKKHVIERAAFS</sequence>
<protein>
    <recommendedName>
        <fullName evidence="3">histidine kinase</fullName>
        <ecNumber evidence="3">2.7.13.3</ecNumber>
    </recommendedName>
</protein>
<evidence type="ECO:0000256" key="10">
    <source>
        <dbReference type="SAM" id="Phobius"/>
    </source>
</evidence>
<dbReference type="GO" id="GO:0005886">
    <property type="term" value="C:plasma membrane"/>
    <property type="evidence" value="ECO:0007669"/>
    <property type="project" value="TreeGrafter"/>
</dbReference>
<dbReference type="EC" id="2.7.13.3" evidence="3"/>
<evidence type="ECO:0000313" key="13">
    <source>
        <dbReference type="EMBL" id="TMP85419.1"/>
    </source>
</evidence>
<dbReference type="SMART" id="SM00448">
    <property type="entry name" value="REC"/>
    <property type="match status" value="1"/>
</dbReference>
<dbReference type="SUPFAM" id="SSF52172">
    <property type="entry name" value="CheY-like"/>
    <property type="match status" value="1"/>
</dbReference>
<keyword evidence="9" id="KW-0597">Phosphoprotein</keyword>
<dbReference type="InterPro" id="IPR036097">
    <property type="entry name" value="HisK_dim/P_sf"/>
</dbReference>
<comment type="caution">
    <text evidence="13">The sequence shown here is derived from an EMBL/GenBank/DDBJ whole genome shotgun (WGS) entry which is preliminary data.</text>
</comment>
<keyword evidence="7 10" id="KW-1133">Transmembrane helix</keyword>
<keyword evidence="6" id="KW-0418">Kinase</keyword>
<dbReference type="CDD" id="cd00082">
    <property type="entry name" value="HisKA"/>
    <property type="match status" value="1"/>
</dbReference>
<dbReference type="SUPFAM" id="SSF47384">
    <property type="entry name" value="Homodimeric domain of signal transducing histidine kinase"/>
    <property type="match status" value="1"/>
</dbReference>